<keyword evidence="3" id="KW-1185">Reference proteome</keyword>
<evidence type="ECO:0000313" key="2">
    <source>
        <dbReference type="EMBL" id="SJZ74820.1"/>
    </source>
</evidence>
<dbReference type="Pfam" id="PF12673">
    <property type="entry name" value="SipL"/>
    <property type="match status" value="2"/>
</dbReference>
<dbReference type="STRING" id="142842.SAMN02745118_01713"/>
<proteinExistence type="predicted"/>
<gene>
    <name evidence="2" type="ORF">SAMN02745118_01713</name>
</gene>
<protein>
    <recommendedName>
        <fullName evidence="1">SipL SPOCS domain-containing protein</fullName>
    </recommendedName>
</protein>
<evidence type="ECO:0000259" key="1">
    <source>
        <dbReference type="Pfam" id="PF12673"/>
    </source>
</evidence>
<dbReference type="InterPro" id="IPR024300">
    <property type="entry name" value="SipL_SPOCS_dom"/>
</dbReference>
<sequence length="586" mass="67725">MKQGGKIDNVTHTKREYTFQITEEINLPESLLQVQDFVIKLKKFNSMCCQDKLLIEGELTEKVIYQSKANAKETKIEKPTFKYFLDISNLSLDLDYKLDLEIKQFKYKLKDNNDKEQILAADIEFELKLIIFELEPSSLKVKNINSLDASSIKQSNYLKARRLILNKVLAEEVAKILIRQELDLRDEVEKVFDLNTKLINVNGEAINKKVLISGIICYQVLALTKRGEVKYLEVNKSFKETISFKNIGLDAELQIQSKVKDLEFAEENGKLKLVMVIQVSITALQAVEVSLYINPTGQYGELIKAKEEINNLEEEWMLEEELGMTEPYQKLIEIKGEVTASKTELVTDKIIISGQLLYELFYIDQNGQEKIKTFNSNFYKLLNLKGAKKGLELDYQLSVSDLQANLTKGELYIKVFLKFIGGLNRELIIQAVTNQYKGLKQSTWDYFLVDRVLKVDHEEVLVPSENYLTRYAKQIKEVKIQILKSKSKLLADSFLFSCKLKYFINFIDQNNVEQEITSIEDVYQLFTTKINNKEANIELASKLKYIDYELNDSGEKLILKTVLDCNYKILERVQLPILVKKINSSK</sequence>
<feature type="domain" description="SipL SPOCS" evidence="1">
    <location>
        <begin position="329"/>
        <end position="406"/>
    </location>
</feature>
<reference evidence="3" key="1">
    <citation type="submission" date="2017-02" db="EMBL/GenBank/DDBJ databases">
        <authorList>
            <person name="Varghese N."/>
            <person name="Submissions S."/>
        </authorList>
    </citation>
    <scope>NUCLEOTIDE SEQUENCE [LARGE SCALE GENOMIC DNA]</scope>
    <source>
        <strain evidence="3">ATCC BAA-73</strain>
    </source>
</reference>
<dbReference type="EMBL" id="FUWM01000013">
    <property type="protein sequence ID" value="SJZ74820.1"/>
    <property type="molecule type" value="Genomic_DNA"/>
</dbReference>
<dbReference type="OrthoDB" id="9974330at2"/>
<dbReference type="Proteomes" id="UP000190625">
    <property type="component" value="Unassembled WGS sequence"/>
</dbReference>
<feature type="domain" description="SipL SPOCS" evidence="1">
    <location>
        <begin position="39"/>
        <end position="109"/>
    </location>
</feature>
<dbReference type="RefSeq" id="WP_078810177.1">
    <property type="nucleotide sequence ID" value="NZ_FUWM01000013.1"/>
</dbReference>
<name>A0A1T4N690_9FIRM</name>
<evidence type="ECO:0000313" key="3">
    <source>
        <dbReference type="Proteomes" id="UP000190625"/>
    </source>
</evidence>
<organism evidence="2 3">
    <name type="scientific">Selenihalanaerobacter shriftii</name>
    <dbReference type="NCBI Taxonomy" id="142842"/>
    <lineage>
        <taxon>Bacteria</taxon>
        <taxon>Bacillati</taxon>
        <taxon>Bacillota</taxon>
        <taxon>Clostridia</taxon>
        <taxon>Halanaerobiales</taxon>
        <taxon>Halobacteroidaceae</taxon>
        <taxon>Selenihalanaerobacter</taxon>
    </lineage>
</organism>
<dbReference type="AlphaFoldDB" id="A0A1T4N690"/>
<accession>A0A1T4N690</accession>